<organism evidence="3 4">
    <name type="scientific">Kalanchoe fedtschenkoi</name>
    <name type="common">Lavender scallops</name>
    <name type="synonym">South American air plant</name>
    <dbReference type="NCBI Taxonomy" id="63787"/>
    <lineage>
        <taxon>Eukaryota</taxon>
        <taxon>Viridiplantae</taxon>
        <taxon>Streptophyta</taxon>
        <taxon>Embryophyta</taxon>
        <taxon>Tracheophyta</taxon>
        <taxon>Spermatophyta</taxon>
        <taxon>Magnoliopsida</taxon>
        <taxon>eudicotyledons</taxon>
        <taxon>Gunneridae</taxon>
        <taxon>Pentapetalae</taxon>
        <taxon>Saxifragales</taxon>
        <taxon>Crassulaceae</taxon>
        <taxon>Kalanchoe</taxon>
    </lineage>
</organism>
<dbReference type="InterPro" id="IPR010259">
    <property type="entry name" value="S8pro/Inhibitor_I9"/>
</dbReference>
<evidence type="ECO:0000313" key="3">
    <source>
        <dbReference type="EnsemblPlants" id="Kaladp0060s0185.1.v1.1"/>
    </source>
</evidence>
<evidence type="ECO:0000259" key="2">
    <source>
        <dbReference type="Pfam" id="PF05922"/>
    </source>
</evidence>
<dbReference type="EnsemblPlants" id="Kaladp0060s0185.1.v1.1">
    <property type="protein sequence ID" value="Kaladp0060s0185.1.v1.1"/>
    <property type="gene ID" value="Kaladp0060s0185.v1.1"/>
</dbReference>
<name>A0A7N0UEP2_KALFE</name>
<proteinExistence type="predicted"/>
<feature type="chain" id="PRO_5029818080" description="Inhibitor I9 domain-containing protein" evidence="1">
    <location>
        <begin position="16"/>
        <end position="213"/>
    </location>
</feature>
<feature type="domain" description="Inhibitor I9" evidence="2">
    <location>
        <begin position="50"/>
        <end position="117"/>
    </location>
</feature>
<dbReference type="Pfam" id="PF05922">
    <property type="entry name" value="Inhibitor_I9"/>
    <property type="match status" value="2"/>
</dbReference>
<reference evidence="3" key="1">
    <citation type="submission" date="2021-01" db="UniProtKB">
        <authorList>
            <consortium name="EnsemblPlants"/>
        </authorList>
    </citation>
    <scope>IDENTIFICATION</scope>
</reference>
<keyword evidence="1" id="KW-0732">Signal</keyword>
<dbReference type="PANTHER" id="PTHR48222">
    <property type="entry name" value="PROTEINASE INHIBITOR, PROPEPTIDE"/>
    <property type="match status" value="1"/>
</dbReference>
<protein>
    <recommendedName>
        <fullName evidence="2">Inhibitor I9 domain-containing protein</fullName>
    </recommendedName>
</protein>
<accession>A0A7N0UEP2</accession>
<dbReference type="AlphaFoldDB" id="A0A7N0UEP2"/>
<evidence type="ECO:0000313" key="4">
    <source>
        <dbReference type="Proteomes" id="UP000594263"/>
    </source>
</evidence>
<dbReference type="PANTHER" id="PTHR48222:SF4">
    <property type="entry name" value="PROTEINASE INHIBITOR, PROPEPTIDE"/>
    <property type="match status" value="1"/>
</dbReference>
<evidence type="ECO:0000256" key="1">
    <source>
        <dbReference type="SAM" id="SignalP"/>
    </source>
</evidence>
<sequence length="213" mass="23389">MLVVLFLFTTSSCRSLPTDPDQEASSAPVALAAHPTGPRPVIYIVLTSEPPNKEDKIHFYLRILTRVFGSEEAARNALVYTYTHAITGFSAILSPRQLAKLSEQPEVVSVFKNGAVDIDQALLSAQAPHARDLTGSALYIVLTSEPPKQEDRDQFYLRILTRVFDSDEAAKNALVISYKHAINGFAAKLTPDQVSTLLEQSSEVLTVIKDEAF</sequence>
<keyword evidence="4" id="KW-1185">Reference proteome</keyword>
<dbReference type="Gene3D" id="3.30.70.80">
    <property type="entry name" value="Peptidase S8 propeptide/proteinase inhibitor I9"/>
    <property type="match status" value="2"/>
</dbReference>
<feature type="domain" description="Inhibitor I9" evidence="2">
    <location>
        <begin position="147"/>
        <end position="211"/>
    </location>
</feature>
<dbReference type="Gramene" id="Kaladp0060s0185.1.v1.1">
    <property type="protein sequence ID" value="Kaladp0060s0185.1.v1.1"/>
    <property type="gene ID" value="Kaladp0060s0185.v1.1"/>
</dbReference>
<dbReference type="InterPro" id="IPR037045">
    <property type="entry name" value="S8pro/Inhibitor_I9_sf"/>
</dbReference>
<feature type="signal peptide" evidence="1">
    <location>
        <begin position="1"/>
        <end position="15"/>
    </location>
</feature>
<dbReference type="Proteomes" id="UP000594263">
    <property type="component" value="Unplaced"/>
</dbReference>